<keyword evidence="5" id="KW-1185">Reference proteome</keyword>
<dbReference type="Proteomes" id="UP000315395">
    <property type="component" value="Chromosome"/>
</dbReference>
<evidence type="ECO:0000256" key="1">
    <source>
        <dbReference type="ARBA" id="ARBA00022676"/>
    </source>
</evidence>
<protein>
    <submittedName>
        <fullName evidence="4">Glycosyltransferase family 4 protein</fullName>
    </submittedName>
</protein>
<keyword evidence="2 4" id="KW-0808">Transferase</keyword>
<dbReference type="PANTHER" id="PTHR45947:SF15">
    <property type="entry name" value="TEICHURONIC ACID BIOSYNTHESIS GLYCOSYLTRANSFERASE TUAC-RELATED"/>
    <property type="match status" value="1"/>
</dbReference>
<reference evidence="4 5" key="1">
    <citation type="submission" date="2019-07" db="EMBL/GenBank/DDBJ databases">
        <title>complete genome sequencing of Ornithinimicrobium sp. H23M54.</title>
        <authorList>
            <person name="Bae J.-W."/>
            <person name="Lee S.-Y."/>
        </authorList>
    </citation>
    <scope>NUCLEOTIDE SEQUENCE [LARGE SCALE GENOMIC DNA]</scope>
    <source>
        <strain evidence="4 5">H23M54</strain>
    </source>
</reference>
<gene>
    <name evidence="4" type="ORF">FNH13_18700</name>
</gene>
<dbReference type="GO" id="GO:1901137">
    <property type="term" value="P:carbohydrate derivative biosynthetic process"/>
    <property type="evidence" value="ECO:0007669"/>
    <property type="project" value="UniProtKB-ARBA"/>
</dbReference>
<dbReference type="KEGG" id="orz:FNH13_18700"/>
<proteinExistence type="predicted"/>
<feature type="domain" description="Glycosyltransferase subfamily 4-like N-terminal" evidence="3">
    <location>
        <begin position="72"/>
        <end position="196"/>
    </location>
</feature>
<dbReference type="InterPro" id="IPR028098">
    <property type="entry name" value="Glyco_trans_4-like_N"/>
</dbReference>
<dbReference type="SUPFAM" id="SSF53756">
    <property type="entry name" value="UDP-Glycosyltransferase/glycogen phosphorylase"/>
    <property type="match status" value="1"/>
</dbReference>
<organism evidence="4 5">
    <name type="scientific">Ornithinimicrobium ciconiae</name>
    <dbReference type="NCBI Taxonomy" id="2594265"/>
    <lineage>
        <taxon>Bacteria</taxon>
        <taxon>Bacillati</taxon>
        <taxon>Actinomycetota</taxon>
        <taxon>Actinomycetes</taxon>
        <taxon>Micrococcales</taxon>
        <taxon>Ornithinimicrobiaceae</taxon>
        <taxon>Ornithinimicrobium</taxon>
    </lineage>
</organism>
<evidence type="ECO:0000256" key="2">
    <source>
        <dbReference type="ARBA" id="ARBA00022679"/>
    </source>
</evidence>
<dbReference type="PANTHER" id="PTHR45947">
    <property type="entry name" value="SULFOQUINOVOSYL TRANSFERASE SQD2"/>
    <property type="match status" value="1"/>
</dbReference>
<evidence type="ECO:0000313" key="4">
    <source>
        <dbReference type="EMBL" id="QDO90104.1"/>
    </source>
</evidence>
<dbReference type="RefSeq" id="WP_143784830.1">
    <property type="nucleotide sequence ID" value="NZ_CP041616.1"/>
</dbReference>
<dbReference type="Pfam" id="PF13692">
    <property type="entry name" value="Glyco_trans_1_4"/>
    <property type="match status" value="1"/>
</dbReference>
<dbReference type="InterPro" id="IPR050194">
    <property type="entry name" value="Glycosyltransferase_grp1"/>
</dbReference>
<keyword evidence="1" id="KW-0328">Glycosyltransferase</keyword>
<name>A0A516GF00_9MICO</name>
<evidence type="ECO:0000259" key="3">
    <source>
        <dbReference type="Pfam" id="PF13439"/>
    </source>
</evidence>
<dbReference type="Gene3D" id="3.40.50.2000">
    <property type="entry name" value="Glycogen Phosphorylase B"/>
    <property type="match status" value="2"/>
</dbReference>
<dbReference type="Pfam" id="PF13439">
    <property type="entry name" value="Glyco_transf_4"/>
    <property type="match status" value="1"/>
</dbReference>
<dbReference type="GO" id="GO:0016757">
    <property type="term" value="F:glycosyltransferase activity"/>
    <property type="evidence" value="ECO:0007669"/>
    <property type="project" value="UniProtKB-KW"/>
</dbReference>
<dbReference type="OrthoDB" id="9806653at2"/>
<sequence>MVRVLMVTNLFPTRANPSAATFITSRVEALTACGVDVSPVALSNHYGRLNGWVLGRAGRDVSGADETFGAVDYRRTLWTTLRDRRCPSARVIRALAREVVEAEGGVPDLIHAHGMFVPAAGLVAREVSRLLDRPYLLSVHGTDVNVVLRANEDYLAPGFRDAARVLCVSQALRESVESLLGPLSHAAVVPNGVDPALFAPVSDRDAPRTPVPGDGPPRVLFVGRLEPVKGADRLPAIARAVQRVRPEVVCDVVGAGSLLAGLSEADGLRLHGALPHQKVAELMRSADVLVVPSRSEGWPTVILEAYACGTPVIATDVGGCAEVVRSPTALVEAGDGVVQRLADAVLGQLETPHDGADLRDYALGFTWEEIARREREHYLSVLDRA</sequence>
<dbReference type="EMBL" id="CP041616">
    <property type="protein sequence ID" value="QDO90104.1"/>
    <property type="molecule type" value="Genomic_DNA"/>
</dbReference>
<evidence type="ECO:0000313" key="5">
    <source>
        <dbReference type="Proteomes" id="UP000315395"/>
    </source>
</evidence>
<accession>A0A516GF00</accession>
<dbReference type="AlphaFoldDB" id="A0A516GF00"/>